<keyword evidence="5 9" id="KW-0472">Membrane</keyword>
<evidence type="ECO:0000256" key="8">
    <source>
        <dbReference type="RuleBase" id="RU000688"/>
    </source>
</evidence>
<evidence type="ECO:0000256" key="9">
    <source>
        <dbReference type="SAM" id="Phobius"/>
    </source>
</evidence>
<dbReference type="SUPFAM" id="SSF81321">
    <property type="entry name" value="Family A G protein-coupled receptor-like"/>
    <property type="match status" value="1"/>
</dbReference>
<sequence length="444" mass="50493">MHSIWTNNTKTQRSDVWTRFAEKVITEDTGECRDDVAETESNDVATVTSMPRTAPTKPIIRDIEVEINNFSTNCSTVDVENASKPNSHPNLSAEDYLVFRIFDLGYKIILPLCLILGVSGNILNIIILRRSLSSSKSSMSIIMICLAVSDIVILIVCTPRYIIYYLFNDDYITHATVLCRIWKFINYTFSDLSCWLVMVIAFERSIAVGWPHKVNIWCSKPKTCLVIGSVVIFLSCVNSHFLMCYEVIPIISNHTEKSYKCSVQTGSWEYYSFFVFPWVDFAMFGVIPGLFVLSGNAFVLKQVYSAAKKRKHHLSQSVPEVAQNDEKEKYLVTRMTIVMFAISFFQILSVIPTIAWQFVYASLKDNDDLDSYVTIEVLGNYAMISFYFNTMINFVLYISCSQRFAEGFKSLFSCSGFRCTSLTRKLNSFSPSGTSRDININTIS</sequence>
<evidence type="ECO:0000313" key="12">
    <source>
        <dbReference type="Proteomes" id="UP000749559"/>
    </source>
</evidence>
<dbReference type="EMBL" id="CAIIXF020000012">
    <property type="protein sequence ID" value="CAH1801473.1"/>
    <property type="molecule type" value="Genomic_DNA"/>
</dbReference>
<dbReference type="OrthoDB" id="6078591at2759"/>
<feature type="domain" description="G-protein coupled receptors family 1 profile" evidence="10">
    <location>
        <begin position="120"/>
        <end position="397"/>
    </location>
</feature>
<dbReference type="GO" id="GO:0005886">
    <property type="term" value="C:plasma membrane"/>
    <property type="evidence" value="ECO:0007669"/>
    <property type="project" value="TreeGrafter"/>
</dbReference>
<dbReference type="Proteomes" id="UP000749559">
    <property type="component" value="Unassembled WGS sequence"/>
</dbReference>
<dbReference type="PROSITE" id="PS50262">
    <property type="entry name" value="G_PROTEIN_RECEP_F1_2"/>
    <property type="match status" value="1"/>
</dbReference>
<reference evidence="11" key="1">
    <citation type="submission" date="2022-03" db="EMBL/GenBank/DDBJ databases">
        <authorList>
            <person name="Martin C."/>
        </authorList>
    </citation>
    <scope>NUCLEOTIDE SEQUENCE</scope>
</reference>
<proteinExistence type="inferred from homology"/>
<feature type="transmembrane region" description="Helical" evidence="9">
    <location>
        <begin position="223"/>
        <end position="243"/>
    </location>
</feature>
<dbReference type="PANTHER" id="PTHR24243">
    <property type="entry name" value="G-PROTEIN COUPLED RECEPTOR"/>
    <property type="match status" value="1"/>
</dbReference>
<dbReference type="PANTHER" id="PTHR24243:SF230">
    <property type="entry name" value="G-PROTEIN COUPLED RECEPTORS FAMILY 1 PROFILE DOMAIN-CONTAINING PROTEIN"/>
    <property type="match status" value="1"/>
</dbReference>
<dbReference type="InterPro" id="IPR000276">
    <property type="entry name" value="GPCR_Rhodpsn"/>
</dbReference>
<feature type="transmembrane region" description="Helical" evidence="9">
    <location>
        <begin position="378"/>
        <end position="400"/>
    </location>
</feature>
<evidence type="ECO:0000256" key="4">
    <source>
        <dbReference type="ARBA" id="ARBA00023040"/>
    </source>
</evidence>
<keyword evidence="2 8" id="KW-0812">Transmembrane</keyword>
<evidence type="ECO:0000256" key="2">
    <source>
        <dbReference type="ARBA" id="ARBA00022692"/>
    </source>
</evidence>
<accession>A0A8S4Q6M0</accession>
<feature type="transmembrane region" description="Helical" evidence="9">
    <location>
        <begin position="108"/>
        <end position="128"/>
    </location>
</feature>
<keyword evidence="12" id="KW-1185">Reference proteome</keyword>
<evidence type="ECO:0000256" key="3">
    <source>
        <dbReference type="ARBA" id="ARBA00022989"/>
    </source>
</evidence>
<organism evidence="11 12">
    <name type="scientific">Owenia fusiformis</name>
    <name type="common">Polychaete worm</name>
    <dbReference type="NCBI Taxonomy" id="6347"/>
    <lineage>
        <taxon>Eukaryota</taxon>
        <taxon>Metazoa</taxon>
        <taxon>Spiralia</taxon>
        <taxon>Lophotrochozoa</taxon>
        <taxon>Annelida</taxon>
        <taxon>Polychaeta</taxon>
        <taxon>Sedentaria</taxon>
        <taxon>Canalipalpata</taxon>
        <taxon>Sabellida</taxon>
        <taxon>Oweniida</taxon>
        <taxon>Oweniidae</taxon>
        <taxon>Owenia</taxon>
    </lineage>
</organism>
<dbReference type="Pfam" id="PF00001">
    <property type="entry name" value="7tm_1"/>
    <property type="match status" value="1"/>
</dbReference>
<feature type="transmembrane region" description="Helical" evidence="9">
    <location>
        <begin position="281"/>
        <end position="300"/>
    </location>
</feature>
<comment type="subcellular location">
    <subcellularLocation>
        <location evidence="1">Membrane</location>
        <topology evidence="1">Multi-pass membrane protein</topology>
    </subcellularLocation>
</comment>
<keyword evidence="7 8" id="KW-0807">Transducer</keyword>
<dbReference type="PRINTS" id="PR00237">
    <property type="entry name" value="GPCRRHODOPSN"/>
</dbReference>
<dbReference type="AlphaFoldDB" id="A0A8S4Q6M0"/>
<dbReference type="PROSITE" id="PS00237">
    <property type="entry name" value="G_PROTEIN_RECEP_F1_1"/>
    <property type="match status" value="1"/>
</dbReference>
<dbReference type="InterPro" id="IPR017452">
    <property type="entry name" value="GPCR_Rhodpsn_7TM"/>
</dbReference>
<feature type="transmembrane region" description="Helical" evidence="9">
    <location>
        <begin position="140"/>
        <end position="164"/>
    </location>
</feature>
<dbReference type="GO" id="GO:0004930">
    <property type="term" value="F:G protein-coupled receptor activity"/>
    <property type="evidence" value="ECO:0007669"/>
    <property type="project" value="UniProtKB-KW"/>
</dbReference>
<keyword evidence="6 8" id="KW-0675">Receptor</keyword>
<evidence type="ECO:0000259" key="10">
    <source>
        <dbReference type="PROSITE" id="PS50262"/>
    </source>
</evidence>
<protein>
    <recommendedName>
        <fullName evidence="10">G-protein coupled receptors family 1 profile domain-containing protein</fullName>
    </recommendedName>
</protein>
<evidence type="ECO:0000256" key="1">
    <source>
        <dbReference type="ARBA" id="ARBA00004141"/>
    </source>
</evidence>
<comment type="similarity">
    <text evidence="8">Belongs to the G-protein coupled receptor 1 family.</text>
</comment>
<feature type="transmembrane region" description="Helical" evidence="9">
    <location>
        <begin position="337"/>
        <end position="358"/>
    </location>
</feature>
<comment type="caution">
    <text evidence="11">The sequence shown here is derived from an EMBL/GenBank/DDBJ whole genome shotgun (WGS) entry which is preliminary data.</text>
</comment>
<evidence type="ECO:0000256" key="7">
    <source>
        <dbReference type="ARBA" id="ARBA00023224"/>
    </source>
</evidence>
<name>A0A8S4Q6M0_OWEFU</name>
<evidence type="ECO:0000256" key="6">
    <source>
        <dbReference type="ARBA" id="ARBA00023170"/>
    </source>
</evidence>
<keyword evidence="4 8" id="KW-0297">G-protein coupled receptor</keyword>
<evidence type="ECO:0000256" key="5">
    <source>
        <dbReference type="ARBA" id="ARBA00023136"/>
    </source>
</evidence>
<dbReference type="Gene3D" id="1.20.1070.10">
    <property type="entry name" value="Rhodopsin 7-helix transmembrane proteins"/>
    <property type="match status" value="1"/>
</dbReference>
<keyword evidence="3 9" id="KW-1133">Transmembrane helix</keyword>
<gene>
    <name evidence="11" type="ORF">OFUS_LOCUS25262</name>
</gene>
<evidence type="ECO:0000313" key="11">
    <source>
        <dbReference type="EMBL" id="CAH1801473.1"/>
    </source>
</evidence>